<dbReference type="InterPro" id="IPR036603">
    <property type="entry name" value="RBP11-like"/>
</dbReference>
<proteinExistence type="inferred from homology"/>
<dbReference type="Gene3D" id="3.30.1360.10">
    <property type="entry name" value="RNA polymerase, RBP11-like subunit"/>
    <property type="match status" value="1"/>
</dbReference>
<evidence type="ECO:0000256" key="4">
    <source>
        <dbReference type="ARBA" id="ARBA00023242"/>
    </source>
</evidence>
<evidence type="ECO:0000256" key="5">
    <source>
        <dbReference type="ARBA" id="ARBA00025751"/>
    </source>
</evidence>
<dbReference type="GO" id="GO:0003899">
    <property type="term" value="F:DNA-directed RNA polymerase activity"/>
    <property type="evidence" value="ECO:0007669"/>
    <property type="project" value="InterPro"/>
</dbReference>
<comment type="subcellular location">
    <subcellularLocation>
        <location evidence="1">Nucleus</location>
    </subcellularLocation>
</comment>
<dbReference type="EMBL" id="KZ819604">
    <property type="protein sequence ID" value="PWN33289.1"/>
    <property type="molecule type" value="Genomic_DNA"/>
</dbReference>
<dbReference type="Proteomes" id="UP000245771">
    <property type="component" value="Unassembled WGS sequence"/>
</dbReference>
<name>A0A316V6Q8_9BASI</name>
<evidence type="ECO:0000256" key="1">
    <source>
        <dbReference type="ARBA" id="ARBA00004123"/>
    </source>
</evidence>
<feature type="non-terminal residue" evidence="7">
    <location>
        <position position="112"/>
    </location>
</feature>
<dbReference type="PANTHER" id="PTHR13946">
    <property type="entry name" value="DNA-DIRECTED RNA POLYMERASE I,II,III"/>
    <property type="match status" value="1"/>
</dbReference>
<reference evidence="7 8" key="1">
    <citation type="journal article" date="2018" name="Mol. Biol. Evol.">
        <title>Broad Genomic Sampling Reveals a Smut Pathogenic Ancestry of the Fungal Clade Ustilaginomycotina.</title>
        <authorList>
            <person name="Kijpornyongpan T."/>
            <person name="Mondo S.J."/>
            <person name="Barry K."/>
            <person name="Sandor L."/>
            <person name="Lee J."/>
            <person name="Lipzen A."/>
            <person name="Pangilinan J."/>
            <person name="LaButti K."/>
            <person name="Hainaut M."/>
            <person name="Henrissat B."/>
            <person name="Grigoriev I.V."/>
            <person name="Spatafora J.W."/>
            <person name="Aime M.C."/>
        </authorList>
    </citation>
    <scope>NUCLEOTIDE SEQUENCE [LARGE SCALE GENOMIC DNA]</scope>
    <source>
        <strain evidence="7 8">MCA 3882</strain>
    </source>
</reference>
<organism evidence="7 8">
    <name type="scientific">Meira miltonrushii</name>
    <dbReference type="NCBI Taxonomy" id="1280837"/>
    <lineage>
        <taxon>Eukaryota</taxon>
        <taxon>Fungi</taxon>
        <taxon>Dikarya</taxon>
        <taxon>Basidiomycota</taxon>
        <taxon>Ustilaginomycotina</taxon>
        <taxon>Exobasidiomycetes</taxon>
        <taxon>Exobasidiales</taxon>
        <taxon>Brachybasidiaceae</taxon>
        <taxon>Meira</taxon>
    </lineage>
</organism>
<dbReference type="PANTHER" id="PTHR13946:SF16">
    <property type="entry name" value="DNA-DIRECTED RNA POLYMERASE II SUBUNIT RPB11"/>
    <property type="match status" value="1"/>
</dbReference>
<dbReference type="InParanoid" id="A0A316V6Q8"/>
<comment type="similarity">
    <text evidence="5">Belongs to the archaeal Rpo11/eukaryotic RPB11/RPC19 RNA polymerase subunit family.</text>
</comment>
<dbReference type="InterPro" id="IPR022905">
    <property type="entry name" value="Rpo11-like"/>
</dbReference>
<protein>
    <submittedName>
        <fullName evidence="7">RBP11-like subunits of RNA polymerase</fullName>
    </submittedName>
</protein>
<dbReference type="InterPro" id="IPR037685">
    <property type="entry name" value="RBP11"/>
</dbReference>
<dbReference type="STRING" id="1280837.A0A316V6Q8"/>
<dbReference type="GeneID" id="37017632"/>
<dbReference type="RefSeq" id="XP_025353591.1">
    <property type="nucleotide sequence ID" value="XM_025495851.1"/>
</dbReference>
<dbReference type="HAMAP" id="MF_00261">
    <property type="entry name" value="RNApol_arch_Rpo11"/>
    <property type="match status" value="1"/>
</dbReference>
<evidence type="ECO:0000313" key="7">
    <source>
        <dbReference type="EMBL" id="PWN33289.1"/>
    </source>
</evidence>
<dbReference type="GO" id="GO:0006366">
    <property type="term" value="P:transcription by RNA polymerase II"/>
    <property type="evidence" value="ECO:0007669"/>
    <property type="project" value="InterPro"/>
</dbReference>
<dbReference type="Pfam" id="PF13656">
    <property type="entry name" value="RNA_pol_L_2"/>
    <property type="match status" value="1"/>
</dbReference>
<gene>
    <name evidence="7" type="ORF">FA14DRAFT_108742</name>
</gene>
<sequence length="112" mass="12475">MSNQPDRFALFILGPKEKRVEIVEDTHIANAATVILNKEDHTMGNMLRHSVLAVPGVIFSGYRVPHPLEPRTVLKIQTDGSLTPIQALKQGCEKIISQIGQVRSDFRNQCSL</sequence>
<dbReference type="InterPro" id="IPR008193">
    <property type="entry name" value="RNA_pol_Rpb11_13-16kDa_CS"/>
</dbReference>
<accession>A0A316V6Q8</accession>
<evidence type="ECO:0000256" key="2">
    <source>
        <dbReference type="ARBA" id="ARBA00022478"/>
    </source>
</evidence>
<dbReference type="GO" id="GO:0005665">
    <property type="term" value="C:RNA polymerase II, core complex"/>
    <property type="evidence" value="ECO:0007669"/>
    <property type="project" value="InterPro"/>
</dbReference>
<dbReference type="GO" id="GO:0046983">
    <property type="term" value="F:protein dimerization activity"/>
    <property type="evidence" value="ECO:0007669"/>
    <property type="project" value="InterPro"/>
</dbReference>
<feature type="domain" description="DNA-directed RNA polymerase RBP11-like dimerisation" evidence="6">
    <location>
        <begin position="32"/>
        <end position="103"/>
    </location>
</feature>
<dbReference type="SUPFAM" id="SSF55257">
    <property type="entry name" value="RBP11-like subunits of RNA polymerase"/>
    <property type="match status" value="1"/>
</dbReference>
<dbReference type="GO" id="GO:0003677">
    <property type="term" value="F:DNA binding"/>
    <property type="evidence" value="ECO:0007669"/>
    <property type="project" value="InterPro"/>
</dbReference>
<keyword evidence="2" id="KW-0240">DNA-directed RNA polymerase</keyword>
<keyword evidence="8" id="KW-1185">Reference proteome</keyword>
<dbReference type="PROSITE" id="PS01154">
    <property type="entry name" value="RNA_POL_L_13KD"/>
    <property type="match status" value="1"/>
</dbReference>
<keyword evidence="3" id="KW-0804">Transcription</keyword>
<evidence type="ECO:0000313" key="8">
    <source>
        <dbReference type="Proteomes" id="UP000245771"/>
    </source>
</evidence>
<dbReference type="FunCoup" id="A0A316V6Q8">
    <property type="interactions" value="240"/>
</dbReference>
<evidence type="ECO:0000256" key="3">
    <source>
        <dbReference type="ARBA" id="ARBA00023163"/>
    </source>
</evidence>
<dbReference type="InterPro" id="IPR009025">
    <property type="entry name" value="RBP11-like_dimer"/>
</dbReference>
<keyword evidence="4" id="KW-0539">Nucleus</keyword>
<dbReference type="AlphaFoldDB" id="A0A316V6Q8"/>
<dbReference type="OrthoDB" id="10248581at2759"/>
<evidence type="ECO:0000259" key="6">
    <source>
        <dbReference type="Pfam" id="PF13656"/>
    </source>
</evidence>
<dbReference type="CDD" id="cd06926">
    <property type="entry name" value="RNAP_II_RPB11"/>
    <property type="match status" value="1"/>
</dbReference>